<name>D6TQN4_KTERA</name>
<dbReference type="InterPro" id="IPR011537">
    <property type="entry name" value="NADH-UbQ_OxRdtase_suF"/>
</dbReference>
<keyword evidence="7 15" id="KW-0288">FMN</keyword>
<proteinExistence type="inferred from homology"/>
<evidence type="ECO:0000256" key="4">
    <source>
        <dbReference type="ARBA" id="ARBA00019901"/>
    </source>
</evidence>
<keyword evidence="10" id="KW-1278">Translocase</keyword>
<comment type="cofactor">
    <cofactor evidence="1 15">
        <name>FMN</name>
        <dbReference type="ChEBI" id="CHEBI:58210"/>
    </cofactor>
</comment>
<dbReference type="STRING" id="485913.Krac_9046"/>
<keyword evidence="9 15" id="KW-0479">Metal-binding</keyword>
<dbReference type="SUPFAM" id="SSF140490">
    <property type="entry name" value="Nqo1C-terminal domain-like"/>
    <property type="match status" value="1"/>
</dbReference>
<evidence type="ECO:0000256" key="6">
    <source>
        <dbReference type="ARBA" id="ARBA00022630"/>
    </source>
</evidence>
<evidence type="ECO:0000256" key="3">
    <source>
        <dbReference type="ARBA" id="ARBA00007523"/>
    </source>
</evidence>
<dbReference type="InterPro" id="IPR037225">
    <property type="entry name" value="Nuo51_FMN-bd_sf"/>
</dbReference>
<dbReference type="SUPFAM" id="SSF142984">
    <property type="entry name" value="Nqo1 middle domain-like"/>
    <property type="match status" value="1"/>
</dbReference>
<dbReference type="eggNOG" id="COG1894">
    <property type="taxonomic scope" value="Bacteria"/>
</dbReference>
<evidence type="ECO:0000256" key="13">
    <source>
        <dbReference type="ARBA" id="ARBA00023027"/>
    </source>
</evidence>
<keyword evidence="13 15" id="KW-0520">NAD</keyword>
<dbReference type="InterPro" id="IPR011538">
    <property type="entry name" value="Nuo51_FMN-bd"/>
</dbReference>
<dbReference type="GO" id="GO:0051539">
    <property type="term" value="F:4 iron, 4 sulfur cluster binding"/>
    <property type="evidence" value="ECO:0007669"/>
    <property type="project" value="UniProtKB-UniRule"/>
</dbReference>
<evidence type="ECO:0000313" key="17">
    <source>
        <dbReference type="EMBL" id="EFH87701.1"/>
    </source>
</evidence>
<keyword evidence="8 15" id="KW-0874">Quinone</keyword>
<gene>
    <name evidence="17" type="ORF">Krac_9046</name>
</gene>
<evidence type="ECO:0000313" key="18">
    <source>
        <dbReference type="Proteomes" id="UP000004508"/>
    </source>
</evidence>
<keyword evidence="11 15" id="KW-0408">Iron</keyword>
<dbReference type="GO" id="GO:0046872">
    <property type="term" value="F:metal ion binding"/>
    <property type="evidence" value="ECO:0007669"/>
    <property type="project" value="UniProtKB-KW"/>
</dbReference>
<comment type="cofactor">
    <cofactor evidence="2 15">
        <name>[4Fe-4S] cluster</name>
        <dbReference type="ChEBI" id="CHEBI:49883"/>
    </cofactor>
</comment>
<dbReference type="PANTHER" id="PTHR43578">
    <property type="entry name" value="NADH-QUINONE OXIDOREDUCTASE SUBUNIT F"/>
    <property type="match status" value="1"/>
</dbReference>
<evidence type="ECO:0000256" key="5">
    <source>
        <dbReference type="ARBA" id="ARBA00022485"/>
    </source>
</evidence>
<comment type="catalytic activity">
    <reaction evidence="14 15">
        <text>a quinone + NADH + 5 H(+)(in) = a quinol + NAD(+) + 4 H(+)(out)</text>
        <dbReference type="Rhea" id="RHEA:57888"/>
        <dbReference type="ChEBI" id="CHEBI:15378"/>
        <dbReference type="ChEBI" id="CHEBI:24646"/>
        <dbReference type="ChEBI" id="CHEBI:57540"/>
        <dbReference type="ChEBI" id="CHEBI:57945"/>
        <dbReference type="ChEBI" id="CHEBI:132124"/>
    </reaction>
</comment>
<organism evidence="17 18">
    <name type="scientific">Ktedonobacter racemifer DSM 44963</name>
    <dbReference type="NCBI Taxonomy" id="485913"/>
    <lineage>
        <taxon>Bacteria</taxon>
        <taxon>Bacillati</taxon>
        <taxon>Chloroflexota</taxon>
        <taxon>Ktedonobacteria</taxon>
        <taxon>Ktedonobacterales</taxon>
        <taxon>Ktedonobacteraceae</taxon>
        <taxon>Ktedonobacter</taxon>
    </lineage>
</organism>
<dbReference type="FunFam" id="3.40.50.11540:FF:000001">
    <property type="entry name" value="NADH dehydrogenase [ubiquinone] flavoprotein 1, mitochondrial"/>
    <property type="match status" value="1"/>
</dbReference>
<dbReference type="Gene3D" id="6.10.250.1450">
    <property type="match status" value="1"/>
</dbReference>
<evidence type="ECO:0000256" key="15">
    <source>
        <dbReference type="RuleBase" id="RU364066"/>
    </source>
</evidence>
<dbReference type="InterPro" id="IPR019575">
    <property type="entry name" value="Nuop51_4Fe4S-bd"/>
</dbReference>
<dbReference type="FunFam" id="1.20.1440.230:FF:000001">
    <property type="entry name" value="Mitochondrial NADH dehydrogenase flavoprotein 1"/>
    <property type="match status" value="1"/>
</dbReference>
<evidence type="ECO:0000256" key="8">
    <source>
        <dbReference type="ARBA" id="ARBA00022719"/>
    </source>
</evidence>
<dbReference type="PROSITE" id="PS00645">
    <property type="entry name" value="COMPLEX1_51K_2"/>
    <property type="match status" value="1"/>
</dbReference>
<dbReference type="InterPro" id="IPR001949">
    <property type="entry name" value="NADH-UbQ_OxRdtase_51kDa_CS"/>
</dbReference>
<evidence type="ECO:0000256" key="7">
    <source>
        <dbReference type="ARBA" id="ARBA00022643"/>
    </source>
</evidence>
<evidence type="ECO:0000256" key="9">
    <source>
        <dbReference type="ARBA" id="ARBA00022723"/>
    </source>
</evidence>
<dbReference type="Gene3D" id="3.10.20.600">
    <property type="match status" value="1"/>
</dbReference>
<dbReference type="SMART" id="SM00928">
    <property type="entry name" value="NADH_4Fe-4S"/>
    <property type="match status" value="1"/>
</dbReference>
<keyword evidence="18" id="KW-1185">Reference proteome</keyword>
<feature type="domain" description="NADH-ubiquinone oxidoreductase 51kDa subunit iron-sulphur binding" evidence="16">
    <location>
        <begin position="329"/>
        <end position="374"/>
    </location>
</feature>
<dbReference type="EC" id="7.1.1.-" evidence="15"/>
<evidence type="ECO:0000256" key="11">
    <source>
        <dbReference type="ARBA" id="ARBA00023004"/>
    </source>
</evidence>
<dbReference type="Gene3D" id="3.40.50.11540">
    <property type="entry name" value="NADH-ubiquinone oxidoreductase 51kDa subunit"/>
    <property type="match status" value="1"/>
</dbReference>
<dbReference type="NCBIfam" id="NF010120">
    <property type="entry name" value="PRK13596.1"/>
    <property type="match status" value="1"/>
</dbReference>
<comment type="similarity">
    <text evidence="3 15">Belongs to the complex I 51 kDa subunit family.</text>
</comment>
<dbReference type="Pfam" id="PF01512">
    <property type="entry name" value="Complex1_51K"/>
    <property type="match status" value="1"/>
</dbReference>
<protein>
    <recommendedName>
        <fullName evidence="4 15">NADH-quinone oxidoreductase subunit F</fullName>
        <ecNumber evidence="15">7.1.1.-</ecNumber>
    </recommendedName>
</protein>
<dbReference type="EMBL" id="ADVG01000002">
    <property type="protein sequence ID" value="EFH87701.1"/>
    <property type="molecule type" value="Genomic_DNA"/>
</dbReference>
<dbReference type="Proteomes" id="UP000004508">
    <property type="component" value="Unassembled WGS sequence"/>
</dbReference>
<dbReference type="GO" id="GO:0008137">
    <property type="term" value="F:NADH dehydrogenase (ubiquinone) activity"/>
    <property type="evidence" value="ECO:0007669"/>
    <property type="project" value="InterPro"/>
</dbReference>
<dbReference type="FunFam" id="3.10.20.600:FF:000003">
    <property type="entry name" value="NADH-quinone oxidoreductase subunit F"/>
    <property type="match status" value="1"/>
</dbReference>
<comment type="function">
    <text evidence="15">NDH-1 shuttles electrons from NADH, via FMN and iron-sulfur (Fe-S) centers, to quinones in the respiratory chain.</text>
</comment>
<dbReference type="NCBIfam" id="TIGR01959">
    <property type="entry name" value="nuoF_fam"/>
    <property type="match status" value="1"/>
</dbReference>
<accession>D6TQN4</accession>
<keyword evidence="5 15" id="KW-0004">4Fe-4S</keyword>
<keyword evidence="12 15" id="KW-0411">Iron-sulfur</keyword>
<evidence type="ECO:0000256" key="12">
    <source>
        <dbReference type="ARBA" id="ARBA00023014"/>
    </source>
</evidence>
<dbReference type="SUPFAM" id="SSF142019">
    <property type="entry name" value="Nqo1 FMN-binding domain-like"/>
    <property type="match status" value="1"/>
</dbReference>
<dbReference type="Gene3D" id="1.20.1440.230">
    <property type="entry name" value="NADH-ubiquinone oxidoreductase 51kDa subunit, iron-sulphur binding domain"/>
    <property type="match status" value="1"/>
</dbReference>
<dbReference type="Pfam" id="PF10589">
    <property type="entry name" value="NADH_4Fe-4S"/>
    <property type="match status" value="1"/>
</dbReference>
<dbReference type="OrthoDB" id="9761899at2"/>
<keyword evidence="6 15" id="KW-0285">Flavoprotein</keyword>
<evidence type="ECO:0000256" key="10">
    <source>
        <dbReference type="ARBA" id="ARBA00022967"/>
    </source>
</evidence>
<evidence type="ECO:0000256" key="14">
    <source>
        <dbReference type="ARBA" id="ARBA00047712"/>
    </source>
</evidence>
<dbReference type="AlphaFoldDB" id="D6TQN4"/>
<evidence type="ECO:0000259" key="16">
    <source>
        <dbReference type="SMART" id="SM00928"/>
    </source>
</evidence>
<dbReference type="GO" id="GO:0016491">
    <property type="term" value="F:oxidoreductase activity"/>
    <property type="evidence" value="ECO:0007669"/>
    <property type="project" value="UniProtKB-KW"/>
</dbReference>
<dbReference type="GO" id="GO:0051287">
    <property type="term" value="F:NAD binding"/>
    <property type="evidence" value="ECO:0007669"/>
    <property type="project" value="UniProtKB-UniRule"/>
</dbReference>
<evidence type="ECO:0000256" key="2">
    <source>
        <dbReference type="ARBA" id="ARBA00001966"/>
    </source>
</evidence>
<evidence type="ECO:0000256" key="1">
    <source>
        <dbReference type="ARBA" id="ARBA00001917"/>
    </source>
</evidence>
<reference evidence="17 18" key="1">
    <citation type="journal article" date="2011" name="Stand. Genomic Sci.">
        <title>Non-contiguous finished genome sequence and contextual data of the filamentous soil bacterium Ktedonobacter racemifer type strain (SOSP1-21).</title>
        <authorList>
            <person name="Chang Y.J."/>
            <person name="Land M."/>
            <person name="Hauser L."/>
            <person name="Chertkov O."/>
            <person name="Del Rio T.G."/>
            <person name="Nolan M."/>
            <person name="Copeland A."/>
            <person name="Tice H."/>
            <person name="Cheng J.F."/>
            <person name="Lucas S."/>
            <person name="Han C."/>
            <person name="Goodwin L."/>
            <person name="Pitluck S."/>
            <person name="Ivanova N."/>
            <person name="Ovchinikova G."/>
            <person name="Pati A."/>
            <person name="Chen A."/>
            <person name="Palaniappan K."/>
            <person name="Mavromatis K."/>
            <person name="Liolios K."/>
            <person name="Brettin T."/>
            <person name="Fiebig A."/>
            <person name="Rohde M."/>
            <person name="Abt B."/>
            <person name="Goker M."/>
            <person name="Detter J.C."/>
            <person name="Woyke T."/>
            <person name="Bristow J."/>
            <person name="Eisen J.A."/>
            <person name="Markowitz V."/>
            <person name="Hugenholtz P."/>
            <person name="Kyrpides N.C."/>
            <person name="Klenk H.P."/>
            <person name="Lapidus A."/>
        </authorList>
    </citation>
    <scope>NUCLEOTIDE SEQUENCE [LARGE SCALE GENOMIC DNA]</scope>
    <source>
        <strain evidence="18">DSM 44963</strain>
    </source>
</reference>
<sequence>MPETAKFLTKYIDVPGIDTLEVYRQNGGYEALAKALKSEPDQIVEEIKKSGLRGRGGAGFPTGMKWSFLAKNDKPRYLCCNSDESEPGTFKDRMLMERNPHLLVEGVLITSYACRVKTAFIYIRGELPYAADQVQRAVDEAYEAGLIGSNILGSDYSIDVIVHRGAGAYICGEESALMESLEGRRGYPRLKPPFPAVVGLYGGPTVINNCETLCTVPAIIEQGGEYYASFGTEKSKGTRIFGLSGHVKKPGNYEVALGIPLRTLLYDEQYGGGILNDRQVKAVIPGGSSTFFLGPDKLDIPMDYESVAAAGSMLGSGGVIVINDETCIVGTIARAVEFYRDESCGKCTPCREGTYWLTELLERLEHGHGKMKDIDLLTSICGNISGKSFCPLGDAATSLITSGVRMFREEFEYHVTHGHCMVGGHHKHTIINAEAATLSAGAN</sequence>
<dbReference type="PROSITE" id="PS00644">
    <property type="entry name" value="COMPLEX1_51K_1"/>
    <property type="match status" value="1"/>
</dbReference>
<dbReference type="InParanoid" id="D6TQN4"/>
<dbReference type="InterPro" id="IPR037207">
    <property type="entry name" value="Nuop51_4Fe4S-bd_sf"/>
</dbReference>
<dbReference type="RefSeq" id="WP_007913087.1">
    <property type="nucleotide sequence ID" value="NZ_ADVG01000002.1"/>
</dbReference>
<dbReference type="GO" id="GO:0010181">
    <property type="term" value="F:FMN binding"/>
    <property type="evidence" value="ECO:0007669"/>
    <property type="project" value="InterPro"/>
</dbReference>
<dbReference type="PANTHER" id="PTHR43578:SF3">
    <property type="entry name" value="NADH-QUINONE OXIDOREDUCTASE SUBUNIT F"/>
    <property type="match status" value="1"/>
</dbReference>
<comment type="caution">
    <text evidence="17">The sequence shown here is derived from an EMBL/GenBank/DDBJ whole genome shotgun (WGS) entry which is preliminary data.</text>
</comment>
<keyword evidence="17" id="KW-0560">Oxidoreductase</keyword>
<dbReference type="GO" id="GO:0048038">
    <property type="term" value="F:quinone binding"/>
    <property type="evidence" value="ECO:0007669"/>
    <property type="project" value="UniProtKB-KW"/>
</dbReference>